<evidence type="ECO:0000256" key="3">
    <source>
        <dbReference type="ARBA" id="ARBA00023125"/>
    </source>
</evidence>
<dbReference type="OrthoDB" id="7065657at2"/>
<dbReference type="Gene3D" id="1.10.10.10">
    <property type="entry name" value="Winged helix-like DNA-binding domain superfamily/Winged helix DNA-binding domain"/>
    <property type="match status" value="1"/>
</dbReference>
<dbReference type="Proteomes" id="UP000033774">
    <property type="component" value="Unassembled WGS sequence"/>
</dbReference>
<keyword evidence="7" id="KW-1185">Reference proteome</keyword>
<accession>A0A0F3IRN2</accession>
<evidence type="ECO:0000256" key="2">
    <source>
        <dbReference type="ARBA" id="ARBA00023015"/>
    </source>
</evidence>
<feature type="domain" description="Sugar-binding" evidence="5">
    <location>
        <begin position="62"/>
        <end position="316"/>
    </location>
</feature>
<dbReference type="SUPFAM" id="SSF100950">
    <property type="entry name" value="NagB/RpiA/CoA transferase-like"/>
    <property type="match status" value="1"/>
</dbReference>
<dbReference type="InterPro" id="IPR036388">
    <property type="entry name" value="WH-like_DNA-bd_sf"/>
</dbReference>
<evidence type="ECO:0000256" key="4">
    <source>
        <dbReference type="ARBA" id="ARBA00023163"/>
    </source>
</evidence>
<gene>
    <name evidence="6" type="ORF">VZ95_11910</name>
</gene>
<protein>
    <submittedName>
        <fullName evidence="6">DeoR faimly transcriptional regulator</fullName>
    </submittedName>
</protein>
<dbReference type="GO" id="GO:0003677">
    <property type="term" value="F:DNA binding"/>
    <property type="evidence" value="ECO:0007669"/>
    <property type="project" value="UniProtKB-KW"/>
</dbReference>
<evidence type="ECO:0000313" key="6">
    <source>
        <dbReference type="EMBL" id="KJV09371.1"/>
    </source>
</evidence>
<organism evidence="6 7">
    <name type="scientific">Elstera litoralis</name>
    <dbReference type="NCBI Taxonomy" id="552518"/>
    <lineage>
        <taxon>Bacteria</taxon>
        <taxon>Pseudomonadati</taxon>
        <taxon>Pseudomonadota</taxon>
        <taxon>Alphaproteobacteria</taxon>
        <taxon>Rhodospirillales</taxon>
        <taxon>Rhodospirillaceae</taxon>
        <taxon>Elstera</taxon>
    </lineage>
</organism>
<dbReference type="InterPro" id="IPR007324">
    <property type="entry name" value="Sugar-bd_dom_put"/>
</dbReference>
<name>A0A0F3IRN2_9PROT</name>
<comment type="similarity">
    <text evidence="1">Belongs to the SorC transcriptional regulatory family.</text>
</comment>
<keyword evidence="2" id="KW-0805">Transcription regulation</keyword>
<dbReference type="PANTHER" id="PTHR34294:SF1">
    <property type="entry name" value="TRANSCRIPTIONAL REGULATOR LSRR"/>
    <property type="match status" value="1"/>
</dbReference>
<proteinExistence type="inferred from homology"/>
<dbReference type="EMBL" id="LAJY01000295">
    <property type="protein sequence ID" value="KJV09371.1"/>
    <property type="molecule type" value="Genomic_DNA"/>
</dbReference>
<dbReference type="GO" id="GO:0030246">
    <property type="term" value="F:carbohydrate binding"/>
    <property type="evidence" value="ECO:0007669"/>
    <property type="project" value="InterPro"/>
</dbReference>
<dbReference type="InterPro" id="IPR037171">
    <property type="entry name" value="NagB/RpiA_transferase-like"/>
</dbReference>
<evidence type="ECO:0000313" key="7">
    <source>
        <dbReference type="Proteomes" id="UP000033774"/>
    </source>
</evidence>
<keyword evidence="4" id="KW-0804">Transcription</keyword>
<dbReference type="PATRIC" id="fig|552518.3.peg.1937"/>
<evidence type="ECO:0000259" key="5">
    <source>
        <dbReference type="Pfam" id="PF04198"/>
    </source>
</evidence>
<dbReference type="InterPro" id="IPR051054">
    <property type="entry name" value="SorC_transcr_regulators"/>
</dbReference>
<dbReference type="RefSeq" id="WP_045776036.1">
    <property type="nucleotide sequence ID" value="NZ_LAJY01000295.1"/>
</dbReference>
<dbReference type="Pfam" id="PF04198">
    <property type="entry name" value="Sugar-bind"/>
    <property type="match status" value="1"/>
</dbReference>
<reference evidence="6 7" key="1">
    <citation type="submission" date="2015-03" db="EMBL/GenBank/DDBJ databases">
        <title>Draft genome sequence of Elstera litoralis.</title>
        <authorList>
            <person name="Rahalkar M.C."/>
            <person name="Dhakephalkar P.K."/>
            <person name="Pore S.D."/>
            <person name="Arora P."/>
            <person name="Kapse N.G."/>
            <person name="Pandit P.S."/>
        </authorList>
    </citation>
    <scope>NUCLEOTIDE SEQUENCE [LARGE SCALE GENOMIC DNA]</scope>
    <source>
        <strain evidence="6 7">Dia-1</strain>
    </source>
</reference>
<comment type="caution">
    <text evidence="6">The sequence shown here is derived from an EMBL/GenBank/DDBJ whole genome shotgun (WGS) entry which is preliminary data.</text>
</comment>
<evidence type="ECO:0000256" key="1">
    <source>
        <dbReference type="ARBA" id="ARBA00010466"/>
    </source>
</evidence>
<dbReference type="PANTHER" id="PTHR34294">
    <property type="entry name" value="TRANSCRIPTIONAL REGULATOR-RELATED"/>
    <property type="match status" value="1"/>
</dbReference>
<keyword evidence="3" id="KW-0238">DNA-binding</keyword>
<sequence>MASSDNDPSRLDDAARAGWLYFIAGNTQDEIARKLAVSRPTAQRLVSLAVSERLITFRLDHPIAACMELAAKLTERYGLQMCDVVPSDPEATSSTLGIAQAAAAFLEQKLRSDKPIIIGVGTGRALRAAVEQLPRLNCPLHEVVSLIGNISRDGAASFYDVLSRLADLTQARHYPMPLPILATSPEERDLLLGLDAVRKVRALAARADVTLVGVGQIDGQAQLHIDGFISRDELMDLIRLGAIGEVAGWAFDAQGRILEGGTNRTLMSVPHQIPAERLIVGVAQGSAKIQTIRAALTGRILSGLITNEATARALLA</sequence>
<dbReference type="Gene3D" id="3.40.50.1360">
    <property type="match status" value="1"/>
</dbReference>
<dbReference type="AlphaFoldDB" id="A0A0F3IRN2"/>